<protein>
    <submittedName>
        <fullName evidence="2">Uncharacterized protein LOC104744497</fullName>
    </submittedName>
</protein>
<reference evidence="1" key="1">
    <citation type="journal article" date="2014" name="Nat. Commun.">
        <title>The emerging biofuel crop Camelina sativa retains a highly undifferentiated hexaploid genome structure.</title>
        <authorList>
            <person name="Kagale S."/>
            <person name="Koh C."/>
            <person name="Nixon J."/>
            <person name="Bollina V."/>
            <person name="Clarke W.E."/>
            <person name="Tuteja R."/>
            <person name="Spillane C."/>
            <person name="Robinson S.J."/>
            <person name="Links M.G."/>
            <person name="Clarke C."/>
            <person name="Higgins E.E."/>
            <person name="Huebert T."/>
            <person name="Sharpe A.G."/>
            <person name="Parkin I.A."/>
        </authorList>
    </citation>
    <scope>NUCLEOTIDE SEQUENCE [LARGE SCALE GENOMIC DNA]</scope>
    <source>
        <strain evidence="1">cv. DH55</strain>
    </source>
</reference>
<reference evidence="2" key="2">
    <citation type="submission" date="2025-08" db="UniProtKB">
        <authorList>
            <consortium name="RefSeq"/>
        </authorList>
    </citation>
    <scope>IDENTIFICATION</scope>
    <source>
        <tissue evidence="2">Leaf</tissue>
    </source>
</reference>
<organism evidence="1 2">
    <name type="scientific">Camelina sativa</name>
    <name type="common">False flax</name>
    <name type="synonym">Myagrum sativum</name>
    <dbReference type="NCBI Taxonomy" id="90675"/>
    <lineage>
        <taxon>Eukaryota</taxon>
        <taxon>Viridiplantae</taxon>
        <taxon>Streptophyta</taxon>
        <taxon>Embryophyta</taxon>
        <taxon>Tracheophyta</taxon>
        <taxon>Spermatophyta</taxon>
        <taxon>Magnoliopsida</taxon>
        <taxon>eudicotyledons</taxon>
        <taxon>Gunneridae</taxon>
        <taxon>Pentapetalae</taxon>
        <taxon>rosids</taxon>
        <taxon>malvids</taxon>
        <taxon>Brassicales</taxon>
        <taxon>Brassicaceae</taxon>
        <taxon>Camelineae</taxon>
        <taxon>Camelina</taxon>
    </lineage>
</organism>
<proteinExistence type="predicted"/>
<name>A0ABM0W068_CAMSA</name>
<gene>
    <name evidence="2" type="primary">LOC104744497</name>
</gene>
<evidence type="ECO:0000313" key="1">
    <source>
        <dbReference type="Proteomes" id="UP000694864"/>
    </source>
</evidence>
<accession>A0ABM0W068</accession>
<keyword evidence="1" id="KW-1185">Reference proteome</keyword>
<sequence length="104" mass="11928">MQSLRSVFAKVYRGGRSMGSHQARNFFSSPSGVYSASNVAARILIRGISAAVVYAIAPHISGDLKREKQRNEILRDLDEFYEESEKYWSDMLDRRNLKASRKRQ</sequence>
<dbReference type="RefSeq" id="XP_010463861.1">
    <property type="nucleotide sequence ID" value="XM_010465559.2"/>
</dbReference>
<dbReference type="GeneID" id="104744497"/>
<evidence type="ECO:0000313" key="2">
    <source>
        <dbReference type="RefSeq" id="XP_010463861.1"/>
    </source>
</evidence>
<dbReference type="Proteomes" id="UP000694864">
    <property type="component" value="Chromosome 15"/>
</dbReference>